<dbReference type="Proteomes" id="UP000644610">
    <property type="component" value="Unassembled WGS sequence"/>
</dbReference>
<dbReference type="EMBL" id="BOOQ01000030">
    <property type="protein sequence ID" value="GII48185.1"/>
    <property type="molecule type" value="Genomic_DNA"/>
</dbReference>
<proteinExistence type="predicted"/>
<dbReference type="RefSeq" id="WP_203977359.1">
    <property type="nucleotide sequence ID" value="NZ_BAAAKY010000045.1"/>
</dbReference>
<dbReference type="AlphaFoldDB" id="A0A8J3XPG9"/>
<protein>
    <submittedName>
        <fullName evidence="1">Uncharacterized protein</fullName>
    </submittedName>
</protein>
<keyword evidence="2" id="KW-1185">Reference proteome</keyword>
<accession>A0A8J3XPG9</accession>
<gene>
    <name evidence="1" type="ORF">Psi02_46090</name>
</gene>
<evidence type="ECO:0000313" key="2">
    <source>
        <dbReference type="Proteomes" id="UP000644610"/>
    </source>
</evidence>
<evidence type="ECO:0000313" key="1">
    <source>
        <dbReference type="EMBL" id="GII48185.1"/>
    </source>
</evidence>
<sequence length="63" mass="6652">MLPYRVGTPASFGFAGWNGRTLTDNAPDVMFSFAGNTPVSIGITKESVTGKPSRTFPYVPAVA</sequence>
<name>A0A8J3XPG9_9ACTN</name>
<organism evidence="1 2">
    <name type="scientific">Planotetraspora silvatica</name>
    <dbReference type="NCBI Taxonomy" id="234614"/>
    <lineage>
        <taxon>Bacteria</taxon>
        <taxon>Bacillati</taxon>
        <taxon>Actinomycetota</taxon>
        <taxon>Actinomycetes</taxon>
        <taxon>Streptosporangiales</taxon>
        <taxon>Streptosporangiaceae</taxon>
        <taxon>Planotetraspora</taxon>
    </lineage>
</organism>
<reference evidence="1" key="1">
    <citation type="submission" date="2021-01" db="EMBL/GenBank/DDBJ databases">
        <title>Whole genome shotgun sequence of Planotetraspora silvatica NBRC 100141.</title>
        <authorList>
            <person name="Komaki H."/>
            <person name="Tamura T."/>
        </authorList>
    </citation>
    <scope>NUCLEOTIDE SEQUENCE</scope>
    <source>
        <strain evidence="1">NBRC 100141</strain>
    </source>
</reference>
<comment type="caution">
    <text evidence="1">The sequence shown here is derived from an EMBL/GenBank/DDBJ whole genome shotgun (WGS) entry which is preliminary data.</text>
</comment>